<evidence type="ECO:0000256" key="1">
    <source>
        <dbReference type="SAM" id="Phobius"/>
    </source>
</evidence>
<protein>
    <submittedName>
        <fullName evidence="2">Uncharacterized protein</fullName>
    </submittedName>
</protein>
<proteinExistence type="predicted"/>
<evidence type="ECO:0000313" key="2">
    <source>
        <dbReference type="EMBL" id="MFC5366901.1"/>
    </source>
</evidence>
<organism evidence="2 3">
    <name type="scientific">Salinirubrum litoreum</name>
    <dbReference type="NCBI Taxonomy" id="1126234"/>
    <lineage>
        <taxon>Archaea</taxon>
        <taxon>Methanobacteriati</taxon>
        <taxon>Methanobacteriota</taxon>
        <taxon>Stenosarchaea group</taxon>
        <taxon>Halobacteria</taxon>
        <taxon>Halobacteriales</taxon>
        <taxon>Haloferacaceae</taxon>
        <taxon>Salinirubrum</taxon>
    </lineage>
</organism>
<dbReference type="EMBL" id="JBHSKX010000001">
    <property type="protein sequence ID" value="MFC5366901.1"/>
    <property type="molecule type" value="Genomic_DNA"/>
</dbReference>
<comment type="caution">
    <text evidence="2">The sequence shown here is derived from an EMBL/GenBank/DDBJ whole genome shotgun (WGS) entry which is preliminary data.</text>
</comment>
<keyword evidence="1" id="KW-0812">Transmembrane</keyword>
<keyword evidence="3" id="KW-1185">Reference proteome</keyword>
<dbReference type="RefSeq" id="WP_227227765.1">
    <property type="nucleotide sequence ID" value="NZ_JAJCVJ010000001.1"/>
</dbReference>
<keyword evidence="1" id="KW-1133">Transmembrane helix</keyword>
<feature type="transmembrane region" description="Helical" evidence="1">
    <location>
        <begin position="26"/>
        <end position="45"/>
    </location>
</feature>
<dbReference type="AlphaFoldDB" id="A0ABD5RA58"/>
<gene>
    <name evidence="2" type="ORF">ACFPJ5_08100</name>
</gene>
<keyword evidence="1" id="KW-0472">Membrane</keyword>
<dbReference type="Proteomes" id="UP001596201">
    <property type="component" value="Unassembled WGS sequence"/>
</dbReference>
<evidence type="ECO:0000313" key="3">
    <source>
        <dbReference type="Proteomes" id="UP001596201"/>
    </source>
</evidence>
<sequence>MGDTLSRVLIVVVGLVVSFDTLGPGWLAELLAALFILGCFVLAVFKLLTLQEDQRAPAQ</sequence>
<accession>A0ABD5RA58</accession>
<reference evidence="2 3" key="1">
    <citation type="journal article" date="2019" name="Int. J. Syst. Evol. Microbiol.">
        <title>The Global Catalogue of Microorganisms (GCM) 10K type strain sequencing project: providing services to taxonomists for standard genome sequencing and annotation.</title>
        <authorList>
            <consortium name="The Broad Institute Genomics Platform"/>
            <consortium name="The Broad Institute Genome Sequencing Center for Infectious Disease"/>
            <person name="Wu L."/>
            <person name="Ma J."/>
        </authorList>
    </citation>
    <scope>NUCLEOTIDE SEQUENCE [LARGE SCALE GENOMIC DNA]</scope>
    <source>
        <strain evidence="2 3">CGMCC 1.12237</strain>
    </source>
</reference>
<name>A0ABD5RA58_9EURY</name>